<dbReference type="AlphaFoldDB" id="A0A5R8WR53"/>
<dbReference type="Pfam" id="PF02661">
    <property type="entry name" value="Fic"/>
    <property type="match status" value="1"/>
</dbReference>
<dbReference type="OrthoDB" id="9813719at2"/>
<dbReference type="Gene3D" id="1.10.3290.10">
    <property type="entry name" value="Fido-like domain"/>
    <property type="match status" value="1"/>
</dbReference>
<dbReference type="InterPro" id="IPR040198">
    <property type="entry name" value="Fido_containing"/>
</dbReference>
<accession>A0A5R8WR53</accession>
<name>A0A5R8WR53_9BACT</name>
<gene>
    <name evidence="3" type="ORF">FDY95_10250</name>
</gene>
<keyword evidence="4" id="KW-1185">Reference proteome</keyword>
<reference evidence="3 4" key="1">
    <citation type="submission" date="2019-05" db="EMBL/GenBank/DDBJ databases">
        <title>Hymenobacter edaphi sp. nov., isolated from abandoned arsenic-contaminated farmland soil.</title>
        <authorList>
            <person name="Nie L."/>
        </authorList>
    </citation>
    <scope>NUCLEOTIDE SEQUENCE [LARGE SCALE GENOMIC DNA]</scope>
    <source>
        <strain evidence="3 4">1-3-3-8</strain>
    </source>
</reference>
<proteinExistence type="predicted"/>
<feature type="domain" description="Fido" evidence="2">
    <location>
        <begin position="52"/>
        <end position="193"/>
    </location>
</feature>
<dbReference type="InterPro" id="IPR003812">
    <property type="entry name" value="Fido"/>
</dbReference>
<dbReference type="PANTHER" id="PTHR13504">
    <property type="entry name" value="FIDO DOMAIN-CONTAINING PROTEIN DDB_G0283145"/>
    <property type="match status" value="1"/>
</dbReference>
<dbReference type="PANTHER" id="PTHR13504:SF39">
    <property type="entry name" value="CELL FILAMENTATION PROTEIN"/>
    <property type="match status" value="1"/>
</dbReference>
<organism evidence="3 4">
    <name type="scientific">Hymenobacter jeollabukensis</name>
    <dbReference type="NCBI Taxonomy" id="2025313"/>
    <lineage>
        <taxon>Bacteria</taxon>
        <taxon>Pseudomonadati</taxon>
        <taxon>Bacteroidota</taxon>
        <taxon>Cytophagia</taxon>
        <taxon>Cytophagales</taxon>
        <taxon>Hymenobacteraceae</taxon>
        <taxon>Hymenobacter</taxon>
    </lineage>
</organism>
<dbReference type="Proteomes" id="UP000305517">
    <property type="component" value="Unassembled WGS sequence"/>
</dbReference>
<dbReference type="SUPFAM" id="SSF140931">
    <property type="entry name" value="Fic-like"/>
    <property type="match status" value="1"/>
</dbReference>
<sequence length="199" mass="22596">MSNSLCVVGHYTDAPEDNLLGITDKQQLNEEEARGVVRAEAFLLDLELPVELTTGLPLEIHRVTFGHLYDWAGQWRRSNPNVGSFVPPVFQQVPTLMYQFVEEVRFRQERVGSEAEVVQLLAYAHHRLVAIHPFTNGNGRMARLLTNLLAFLHGYQDVALYAREAGESRKKYLQAMRLGDTHDFSELEALIRAQLVPLV</sequence>
<protein>
    <recommendedName>
        <fullName evidence="2">Fido domain-containing protein</fullName>
    </recommendedName>
</protein>
<evidence type="ECO:0000313" key="3">
    <source>
        <dbReference type="EMBL" id="TLM93010.1"/>
    </source>
</evidence>
<dbReference type="EMBL" id="VAJM01000004">
    <property type="protein sequence ID" value="TLM93010.1"/>
    <property type="molecule type" value="Genomic_DNA"/>
</dbReference>
<dbReference type="PROSITE" id="PS51459">
    <property type="entry name" value="FIDO"/>
    <property type="match status" value="1"/>
</dbReference>
<comment type="caution">
    <text evidence="3">The sequence shown here is derived from an EMBL/GenBank/DDBJ whole genome shotgun (WGS) entry which is preliminary data.</text>
</comment>
<dbReference type="InterPro" id="IPR036597">
    <property type="entry name" value="Fido-like_dom_sf"/>
</dbReference>
<evidence type="ECO:0000259" key="2">
    <source>
        <dbReference type="PROSITE" id="PS51459"/>
    </source>
</evidence>
<evidence type="ECO:0000313" key="4">
    <source>
        <dbReference type="Proteomes" id="UP000305517"/>
    </source>
</evidence>
<feature type="active site" evidence="1">
    <location>
        <position position="132"/>
    </location>
</feature>
<evidence type="ECO:0000256" key="1">
    <source>
        <dbReference type="PIRSR" id="PIRSR640198-1"/>
    </source>
</evidence>